<dbReference type="Pfam" id="PF23121">
    <property type="entry name" value="SPOC_AIPP2"/>
    <property type="match status" value="1"/>
</dbReference>
<gene>
    <name evidence="8" type="ORF">Sjap_015422</name>
</gene>
<feature type="region of interest" description="Disordered" evidence="6">
    <location>
        <begin position="91"/>
        <end position="110"/>
    </location>
</feature>
<dbReference type="Proteomes" id="UP001417504">
    <property type="component" value="Unassembled WGS sequence"/>
</dbReference>
<feature type="compositionally biased region" description="Basic and acidic residues" evidence="6">
    <location>
        <begin position="739"/>
        <end position="753"/>
    </location>
</feature>
<feature type="region of interest" description="Disordered" evidence="6">
    <location>
        <begin position="398"/>
        <end position="420"/>
    </location>
</feature>
<keyword evidence="5" id="KW-0804">Transcription</keyword>
<name>A0AAP0IJV3_9MAGN</name>
<sequence length="753" mass="83690">MDFKLSEVPTTWNCKACQLQIEKGQEQSKEQKILAEHLHVHSKGTDEHLFEMPSHKTVLPPTCKVGTHKFKGPQTGKVKFLPTEAVLGMRSRGRPKASSMYSGPGPRPNNVDVSYNPMSRRNPAVCTVASPGSANQKGLAQESPRHSKLPTFANMQAGTHNSQSKSFPCQTPSLCLKSSGTRKMAGRSDLRRLSGISNKEISAGSSENFLKIKEEDKPKDHKDVNNNYRDSIGATQSLGKRKNISENQMTVCDATNIVNSTCVSQMLEEIQVEEDRPACARVSSVLNKEKSFGGLEDLGMRMEEENCMRIMDVADKDKSTGDSKSPGKGKIKEDEPEDEINIMHASKEEEPTGALESSGKRETQEDPEDCLKIMGQIHKEKSTGKKAKSIPSKFLEKNGLPDGILSHTHGTSESKTVSEQGEFLNPPVTKASWNGSFAVADIFGINGVKDTYDGLRAHLPKKVSRKAYEVVKRLPKMVKLQLYRRCDMWPHIFNEDGSSKYDIALYFLPGDLGRSIDYYCLLELIEKEDMMMRSFIGGVELLLFSSKKLPLNSQTFNAQLYLWGIFRSRKGSSATYIRATQENDAVQDMEIDMIGGVDVGRVDIPLRKQTYAGREMSLRKETAKFSFSNSLIFKRKSAESHGREIGGDKARTTDCNNQVATSLPSLSFKLHGRKMIERSAIQDRSNENTEELIVKSSSSSSPEFPPGFTKPVKVGVPPSCSNEPFKIGSPSAVRVNSRRFSELPRMSKDRNYS</sequence>
<evidence type="ECO:0000256" key="3">
    <source>
        <dbReference type="ARBA" id="ARBA00022833"/>
    </source>
</evidence>
<keyword evidence="1" id="KW-0479">Metal-binding</keyword>
<dbReference type="EMBL" id="JBBNAE010000006">
    <property type="protein sequence ID" value="KAK9116475.1"/>
    <property type="molecule type" value="Genomic_DNA"/>
</dbReference>
<evidence type="ECO:0000256" key="2">
    <source>
        <dbReference type="ARBA" id="ARBA00022771"/>
    </source>
</evidence>
<protein>
    <recommendedName>
        <fullName evidence="7">AIPP2-like SPOC-like domain-containing protein</fullName>
    </recommendedName>
</protein>
<evidence type="ECO:0000256" key="6">
    <source>
        <dbReference type="SAM" id="MobiDB-lite"/>
    </source>
</evidence>
<keyword evidence="4" id="KW-0805">Transcription regulation</keyword>
<evidence type="ECO:0000313" key="8">
    <source>
        <dbReference type="EMBL" id="KAK9116475.1"/>
    </source>
</evidence>
<feature type="compositionally biased region" description="Basic and acidic residues" evidence="6">
    <location>
        <begin position="312"/>
        <end position="321"/>
    </location>
</feature>
<feature type="region of interest" description="Disordered" evidence="6">
    <location>
        <begin position="312"/>
        <end position="367"/>
    </location>
</feature>
<evidence type="ECO:0000313" key="9">
    <source>
        <dbReference type="Proteomes" id="UP001417504"/>
    </source>
</evidence>
<comment type="caution">
    <text evidence="8">The sequence shown here is derived from an EMBL/GenBank/DDBJ whole genome shotgun (WGS) entry which is preliminary data.</text>
</comment>
<evidence type="ECO:0000256" key="4">
    <source>
        <dbReference type="ARBA" id="ARBA00023015"/>
    </source>
</evidence>
<evidence type="ECO:0000256" key="5">
    <source>
        <dbReference type="ARBA" id="ARBA00023163"/>
    </source>
</evidence>
<dbReference type="InterPro" id="IPR056280">
    <property type="entry name" value="AIPP2-like_SPOC"/>
</dbReference>
<evidence type="ECO:0000256" key="1">
    <source>
        <dbReference type="ARBA" id="ARBA00022723"/>
    </source>
</evidence>
<proteinExistence type="predicted"/>
<reference evidence="8 9" key="1">
    <citation type="submission" date="2024-01" db="EMBL/GenBank/DDBJ databases">
        <title>Genome assemblies of Stephania.</title>
        <authorList>
            <person name="Yang L."/>
        </authorList>
    </citation>
    <scope>NUCLEOTIDE SEQUENCE [LARGE SCALE GENOMIC DNA]</scope>
    <source>
        <strain evidence="8">QJT</strain>
        <tissue evidence="8">Leaf</tissue>
    </source>
</reference>
<feature type="region of interest" description="Disordered" evidence="6">
    <location>
        <begin position="680"/>
        <end position="753"/>
    </location>
</feature>
<dbReference type="PANTHER" id="PTHR33304:SF36">
    <property type="entry name" value="GB|AAF26970.1-RELATED"/>
    <property type="match status" value="1"/>
</dbReference>
<accession>A0AAP0IJV3</accession>
<dbReference type="InterPro" id="IPR049914">
    <property type="entry name" value="PHD1-3/5-6"/>
</dbReference>
<keyword evidence="3" id="KW-0862">Zinc</keyword>
<dbReference type="PANTHER" id="PTHR33304">
    <property type="match status" value="1"/>
</dbReference>
<dbReference type="GO" id="GO:0008270">
    <property type="term" value="F:zinc ion binding"/>
    <property type="evidence" value="ECO:0007669"/>
    <property type="project" value="UniProtKB-KW"/>
</dbReference>
<keyword evidence="9" id="KW-1185">Reference proteome</keyword>
<evidence type="ECO:0000259" key="7">
    <source>
        <dbReference type="Pfam" id="PF23121"/>
    </source>
</evidence>
<dbReference type="GO" id="GO:0034244">
    <property type="term" value="P:negative regulation of transcription elongation by RNA polymerase II"/>
    <property type="evidence" value="ECO:0007669"/>
    <property type="project" value="InterPro"/>
</dbReference>
<keyword evidence="2" id="KW-0863">Zinc-finger</keyword>
<dbReference type="GO" id="GO:0140566">
    <property type="term" value="F:histone reader activity"/>
    <property type="evidence" value="ECO:0007669"/>
    <property type="project" value="InterPro"/>
</dbReference>
<dbReference type="AlphaFoldDB" id="A0AAP0IJV3"/>
<feature type="compositionally biased region" description="Polar residues" evidence="6">
    <location>
        <begin position="408"/>
        <end position="419"/>
    </location>
</feature>
<feature type="domain" description="AIPP2-like SPOC-like" evidence="7">
    <location>
        <begin position="433"/>
        <end position="566"/>
    </location>
</feature>
<organism evidence="8 9">
    <name type="scientific">Stephania japonica</name>
    <dbReference type="NCBI Taxonomy" id="461633"/>
    <lineage>
        <taxon>Eukaryota</taxon>
        <taxon>Viridiplantae</taxon>
        <taxon>Streptophyta</taxon>
        <taxon>Embryophyta</taxon>
        <taxon>Tracheophyta</taxon>
        <taxon>Spermatophyta</taxon>
        <taxon>Magnoliopsida</taxon>
        <taxon>Ranunculales</taxon>
        <taxon>Menispermaceae</taxon>
        <taxon>Menispermoideae</taxon>
        <taxon>Cissampelideae</taxon>
        <taxon>Stephania</taxon>
    </lineage>
</organism>